<dbReference type="CDD" id="cd02883">
    <property type="entry name" value="NUDIX_Hydrolase"/>
    <property type="match status" value="1"/>
</dbReference>
<comment type="caution">
    <text evidence="2">The sequence shown here is derived from an EMBL/GenBank/DDBJ whole genome shotgun (WGS) entry which is preliminary data.</text>
</comment>
<feature type="domain" description="Nudix hydrolase" evidence="1">
    <location>
        <begin position="86"/>
        <end position="213"/>
    </location>
</feature>
<evidence type="ECO:0000259" key="1">
    <source>
        <dbReference type="PROSITE" id="PS51462"/>
    </source>
</evidence>
<gene>
    <name evidence="2" type="ORF">BJ982_003858</name>
</gene>
<proteinExistence type="predicted"/>
<keyword evidence="3" id="KW-1185">Reference proteome</keyword>
<dbReference type="InterPro" id="IPR000086">
    <property type="entry name" value="NUDIX_hydrolase_dom"/>
</dbReference>
<dbReference type="RefSeq" id="WP_184881991.1">
    <property type="nucleotide sequence ID" value="NZ_BOOV01000048.1"/>
</dbReference>
<name>A0A7W7D8M3_9ACTN</name>
<reference evidence="2 3" key="1">
    <citation type="submission" date="2020-08" db="EMBL/GenBank/DDBJ databases">
        <title>Sequencing the genomes of 1000 actinobacteria strains.</title>
        <authorList>
            <person name="Klenk H.-P."/>
        </authorList>
    </citation>
    <scope>NUCLEOTIDE SEQUENCE [LARGE SCALE GENOMIC DNA]</scope>
    <source>
        <strain evidence="2 3">DSM 45784</strain>
    </source>
</reference>
<organism evidence="2 3">
    <name type="scientific">Sphaerisporangium siamense</name>
    <dbReference type="NCBI Taxonomy" id="795645"/>
    <lineage>
        <taxon>Bacteria</taxon>
        <taxon>Bacillati</taxon>
        <taxon>Actinomycetota</taxon>
        <taxon>Actinomycetes</taxon>
        <taxon>Streptosporangiales</taxon>
        <taxon>Streptosporangiaceae</taxon>
        <taxon>Sphaerisporangium</taxon>
    </lineage>
</organism>
<evidence type="ECO:0000313" key="2">
    <source>
        <dbReference type="EMBL" id="MBB4702314.1"/>
    </source>
</evidence>
<dbReference type="Gene3D" id="3.90.79.10">
    <property type="entry name" value="Nucleoside Triphosphate Pyrophosphohydrolase"/>
    <property type="match status" value="1"/>
</dbReference>
<dbReference type="SUPFAM" id="SSF55811">
    <property type="entry name" value="Nudix"/>
    <property type="match status" value="1"/>
</dbReference>
<sequence length="220" mass="24334">MDVVDRWTGRHACALQAALRMTHDEFAESLGVARRTVAAWHGRPAVVLRSDMQRALDTAYERAPATARARFMQHLGRLQRGPGKQEQALTVAIAVVVKDGHVLLVCRRDAETAGITWQFVAGVVKPGVAPEIIAVRETFAETGVHCSVRTHLGSRLHPVTGVHCDYYLCDYLAGDVENRDPEENVSAIWALQTALTRFIPPEQIYAPVLDAIEENHERPA</sequence>
<dbReference type="PROSITE" id="PS51462">
    <property type="entry name" value="NUDIX"/>
    <property type="match status" value="1"/>
</dbReference>
<evidence type="ECO:0000313" key="3">
    <source>
        <dbReference type="Proteomes" id="UP000542210"/>
    </source>
</evidence>
<dbReference type="Proteomes" id="UP000542210">
    <property type="component" value="Unassembled WGS sequence"/>
</dbReference>
<accession>A0A7W7D8M3</accession>
<dbReference type="EMBL" id="JACHND010000001">
    <property type="protein sequence ID" value="MBB4702314.1"/>
    <property type="molecule type" value="Genomic_DNA"/>
</dbReference>
<dbReference type="InterPro" id="IPR015797">
    <property type="entry name" value="NUDIX_hydrolase-like_dom_sf"/>
</dbReference>
<protein>
    <submittedName>
        <fullName evidence="2">8-oxo-dGTP pyrophosphatase MutT (NUDIX family)</fullName>
    </submittedName>
</protein>
<dbReference type="AlphaFoldDB" id="A0A7W7D8M3"/>
<dbReference type="Pfam" id="PF00293">
    <property type="entry name" value="NUDIX"/>
    <property type="match status" value="1"/>
</dbReference>